<protein>
    <submittedName>
        <fullName evidence="9">Carcinoembryonic antigen-related cell adhesion molecule 20-like</fullName>
    </submittedName>
</protein>
<dbReference type="PROSITE" id="PS50835">
    <property type="entry name" value="IG_LIKE"/>
    <property type="match status" value="1"/>
</dbReference>
<sequence length="359" mass="40133">MNALLICGALLGLSGPALVSGLITVDDRCRSDQSCVFYRALGRPLDLQLPKEEDLQLKKINSGTTSDVVFQYRNKKIRINHLDQRWEFNNETKTMIITRAEKEDSGRYKLETFNSTGKQTNYSLHLIIEAAVSSVKVTNSCFSITERKVHCSSDGDQIQFSWTLDGSPHNQNLTDGNRTLLLGERSTGNFTCTVKNHVSSGSATVIIEPCPETTTAASTTSTPTTATPPPFNDLLLIMLGLFAVLLIVVAVIVCHIYRKKQAPKTTGSPQNGEELLYVHVNHKPKPKDGEEGTSRPARVQEEEVEYASAVRQPKQKKKKKKEPKEEEVQYGEVVFKTPAKKQREQPEEECVYSQVQHKR</sequence>
<dbReference type="InterPro" id="IPR013783">
    <property type="entry name" value="Ig-like_fold"/>
</dbReference>
<proteinExistence type="predicted"/>
<dbReference type="InterPro" id="IPR024303">
    <property type="entry name" value="NK_rcpt_2B4_Ig_dom"/>
</dbReference>
<evidence type="ECO:0000259" key="8">
    <source>
        <dbReference type="PROSITE" id="PS50835"/>
    </source>
</evidence>
<gene>
    <name evidence="9" type="ORF">AMEX_G21932</name>
</gene>
<evidence type="ECO:0000256" key="4">
    <source>
        <dbReference type="ARBA" id="ARBA00023180"/>
    </source>
</evidence>
<dbReference type="AlphaFoldDB" id="A0A8T2KWW0"/>
<dbReference type="PANTHER" id="PTHR12080">
    <property type="entry name" value="SIGNALING LYMPHOCYTIC ACTIVATION MOLECULE"/>
    <property type="match status" value="1"/>
</dbReference>
<evidence type="ECO:0000256" key="5">
    <source>
        <dbReference type="SAM" id="MobiDB-lite"/>
    </source>
</evidence>
<feature type="signal peptide" evidence="7">
    <location>
        <begin position="1"/>
        <end position="21"/>
    </location>
</feature>
<feature type="chain" id="PRO_5035865566" evidence="7">
    <location>
        <begin position="22"/>
        <end position="359"/>
    </location>
</feature>
<evidence type="ECO:0000313" key="9">
    <source>
        <dbReference type="EMBL" id="KAG9263793.1"/>
    </source>
</evidence>
<keyword evidence="6" id="KW-1133">Transmembrane helix</keyword>
<dbReference type="Pfam" id="PF11465">
    <property type="entry name" value="Receptor_2B4"/>
    <property type="match status" value="1"/>
</dbReference>
<dbReference type="InterPro" id="IPR036179">
    <property type="entry name" value="Ig-like_dom_sf"/>
</dbReference>
<comment type="subcellular location">
    <subcellularLocation>
        <location evidence="1">Membrane</location>
    </subcellularLocation>
</comment>
<dbReference type="EMBL" id="JAICCE010000019">
    <property type="protein sequence ID" value="KAG9263793.1"/>
    <property type="molecule type" value="Genomic_DNA"/>
</dbReference>
<evidence type="ECO:0000256" key="7">
    <source>
        <dbReference type="SAM" id="SignalP"/>
    </source>
</evidence>
<reference evidence="9 10" key="1">
    <citation type="submission" date="2021-07" db="EMBL/GenBank/DDBJ databases">
        <authorList>
            <person name="Imarazene B."/>
            <person name="Zahm M."/>
            <person name="Klopp C."/>
            <person name="Cabau C."/>
            <person name="Beille S."/>
            <person name="Jouanno E."/>
            <person name="Castinel A."/>
            <person name="Lluch J."/>
            <person name="Gil L."/>
            <person name="Kuchtly C."/>
            <person name="Lopez Roques C."/>
            <person name="Donnadieu C."/>
            <person name="Parrinello H."/>
            <person name="Journot L."/>
            <person name="Du K."/>
            <person name="Schartl M."/>
            <person name="Retaux S."/>
            <person name="Guiguen Y."/>
        </authorList>
    </citation>
    <scope>NUCLEOTIDE SEQUENCE [LARGE SCALE GENOMIC DNA]</scope>
    <source>
        <strain evidence="9">Pach_M1</strain>
        <tissue evidence="9">Testis</tissue>
    </source>
</reference>
<evidence type="ECO:0000256" key="3">
    <source>
        <dbReference type="ARBA" id="ARBA00023136"/>
    </source>
</evidence>
<dbReference type="PANTHER" id="PTHR12080:SF48">
    <property type="entry name" value="IMMUNOGLOBULIN SUBTYPE DOMAIN-CONTAINING PROTEIN"/>
    <property type="match status" value="1"/>
</dbReference>
<dbReference type="Proteomes" id="UP000752171">
    <property type="component" value="Unassembled WGS sequence"/>
</dbReference>
<evidence type="ECO:0000256" key="6">
    <source>
        <dbReference type="SAM" id="Phobius"/>
    </source>
</evidence>
<evidence type="ECO:0000256" key="1">
    <source>
        <dbReference type="ARBA" id="ARBA00004370"/>
    </source>
</evidence>
<feature type="domain" description="Ig-like" evidence="8">
    <location>
        <begin position="149"/>
        <end position="208"/>
    </location>
</feature>
<feature type="transmembrane region" description="Helical" evidence="6">
    <location>
        <begin position="234"/>
        <end position="257"/>
    </location>
</feature>
<feature type="region of interest" description="Disordered" evidence="5">
    <location>
        <begin position="282"/>
        <end position="359"/>
    </location>
</feature>
<comment type="caution">
    <text evidence="9">The sequence shown here is derived from an EMBL/GenBank/DDBJ whole genome shotgun (WGS) entry which is preliminary data.</text>
</comment>
<dbReference type="SUPFAM" id="SSF48726">
    <property type="entry name" value="Immunoglobulin"/>
    <property type="match status" value="1"/>
</dbReference>
<dbReference type="GO" id="GO:0016020">
    <property type="term" value="C:membrane"/>
    <property type="evidence" value="ECO:0007669"/>
    <property type="project" value="UniProtKB-SubCell"/>
</dbReference>
<dbReference type="InterPro" id="IPR015631">
    <property type="entry name" value="CD2/SLAM_rcpt"/>
</dbReference>
<organism evidence="9 10">
    <name type="scientific">Astyanax mexicanus</name>
    <name type="common">Blind cave fish</name>
    <name type="synonym">Astyanax fasciatus mexicanus</name>
    <dbReference type="NCBI Taxonomy" id="7994"/>
    <lineage>
        <taxon>Eukaryota</taxon>
        <taxon>Metazoa</taxon>
        <taxon>Chordata</taxon>
        <taxon>Craniata</taxon>
        <taxon>Vertebrata</taxon>
        <taxon>Euteleostomi</taxon>
        <taxon>Actinopterygii</taxon>
        <taxon>Neopterygii</taxon>
        <taxon>Teleostei</taxon>
        <taxon>Ostariophysi</taxon>
        <taxon>Characiformes</taxon>
        <taxon>Characoidei</taxon>
        <taxon>Acestrorhamphidae</taxon>
        <taxon>Acestrorhamphinae</taxon>
        <taxon>Astyanax</taxon>
    </lineage>
</organism>
<dbReference type="Gene3D" id="2.60.40.10">
    <property type="entry name" value="Immunoglobulins"/>
    <property type="match status" value="2"/>
</dbReference>
<evidence type="ECO:0000256" key="2">
    <source>
        <dbReference type="ARBA" id="ARBA00022729"/>
    </source>
</evidence>
<accession>A0A8T2KWW0</accession>
<keyword evidence="2 7" id="KW-0732">Signal</keyword>
<name>A0A8T2KWW0_ASTMX</name>
<keyword evidence="3 6" id="KW-0472">Membrane</keyword>
<dbReference type="InterPro" id="IPR007110">
    <property type="entry name" value="Ig-like_dom"/>
</dbReference>
<feature type="compositionally biased region" description="Basic and acidic residues" evidence="5">
    <location>
        <begin position="286"/>
        <end position="301"/>
    </location>
</feature>
<evidence type="ECO:0000313" key="10">
    <source>
        <dbReference type="Proteomes" id="UP000752171"/>
    </source>
</evidence>
<keyword evidence="4" id="KW-0325">Glycoprotein</keyword>
<keyword evidence="6" id="KW-0812">Transmembrane</keyword>